<evidence type="ECO:0000259" key="1">
    <source>
        <dbReference type="Pfam" id="PF12697"/>
    </source>
</evidence>
<sequence length="262" mass="29528">MELHHFVLVHGGMHGAWQWYKLVDRLQKAGHKVTALDMAGSGTHPASPDSIATFEEYNKPVTDFFQSLPEDDHQKVVLIGHSLGGLSCLQFMETFSQKIGLVIFLSAVLTPSGSPMSDSGPLTDLLFKDTPNSKAIQYNFSDGPDKPPTSLTISKPQMKDILYTDWDSEDIVLATMLSRPYPARMMELPITYTEEKHGRVPAVYIKNLRDMTMPVPAQHWTAEHLGPFKDVIEIDGGHFCFWVKPDEFIQLVFQLTDNYFVK</sequence>
<dbReference type="GO" id="GO:0009696">
    <property type="term" value="P:salicylic acid metabolic process"/>
    <property type="evidence" value="ECO:0007669"/>
    <property type="project" value="TreeGrafter"/>
</dbReference>
<feature type="domain" description="AB hydrolase-1" evidence="1">
    <location>
        <begin position="6"/>
        <end position="250"/>
    </location>
</feature>
<dbReference type="GO" id="GO:0009694">
    <property type="term" value="P:jasmonic acid metabolic process"/>
    <property type="evidence" value="ECO:0007669"/>
    <property type="project" value="TreeGrafter"/>
</dbReference>
<dbReference type="GO" id="GO:0080030">
    <property type="term" value="F:methyl indole-3-acetate esterase activity"/>
    <property type="evidence" value="ECO:0007669"/>
    <property type="project" value="TreeGrafter"/>
</dbReference>
<dbReference type="PANTHER" id="PTHR10992:SF1032">
    <property type="entry name" value="METHYLESTERASE 17"/>
    <property type="match status" value="1"/>
</dbReference>
<comment type="caution">
    <text evidence="2">The sequence shown here is derived from an EMBL/GenBank/DDBJ whole genome shotgun (WGS) entry which is preliminary data.</text>
</comment>
<accession>A0A8T0GH52</accession>
<dbReference type="InterPro" id="IPR000073">
    <property type="entry name" value="AB_hydrolase_1"/>
</dbReference>
<keyword evidence="3" id="KW-1185">Reference proteome</keyword>
<protein>
    <recommendedName>
        <fullName evidence="1">AB hydrolase-1 domain-containing protein</fullName>
    </recommendedName>
</protein>
<dbReference type="Pfam" id="PF12697">
    <property type="entry name" value="Abhydrolase_6"/>
    <property type="match status" value="1"/>
</dbReference>
<dbReference type="EMBL" id="CM026432">
    <property type="protein sequence ID" value="KAG0557867.1"/>
    <property type="molecule type" value="Genomic_DNA"/>
</dbReference>
<dbReference type="AlphaFoldDB" id="A0A8T0GH52"/>
<dbReference type="Gene3D" id="3.40.50.1820">
    <property type="entry name" value="alpha/beta hydrolase"/>
    <property type="match status" value="1"/>
</dbReference>
<dbReference type="PANTHER" id="PTHR10992">
    <property type="entry name" value="METHYLESTERASE FAMILY MEMBER"/>
    <property type="match status" value="1"/>
</dbReference>
<name>A0A8T0GH52_CERPU</name>
<dbReference type="Proteomes" id="UP000822688">
    <property type="component" value="Chromosome 11"/>
</dbReference>
<organism evidence="2 3">
    <name type="scientific">Ceratodon purpureus</name>
    <name type="common">Fire moss</name>
    <name type="synonym">Dicranum purpureum</name>
    <dbReference type="NCBI Taxonomy" id="3225"/>
    <lineage>
        <taxon>Eukaryota</taxon>
        <taxon>Viridiplantae</taxon>
        <taxon>Streptophyta</taxon>
        <taxon>Embryophyta</taxon>
        <taxon>Bryophyta</taxon>
        <taxon>Bryophytina</taxon>
        <taxon>Bryopsida</taxon>
        <taxon>Dicranidae</taxon>
        <taxon>Pseudoditrichales</taxon>
        <taxon>Ditrichaceae</taxon>
        <taxon>Ceratodon</taxon>
    </lineage>
</organism>
<evidence type="ECO:0000313" key="2">
    <source>
        <dbReference type="EMBL" id="KAG0557867.1"/>
    </source>
</evidence>
<dbReference type="InterPro" id="IPR045889">
    <property type="entry name" value="MES/HNL"/>
</dbReference>
<dbReference type="GO" id="GO:0080031">
    <property type="term" value="F:methyl salicylate esterase activity"/>
    <property type="evidence" value="ECO:0007669"/>
    <property type="project" value="TreeGrafter"/>
</dbReference>
<dbReference type="GO" id="GO:0080032">
    <property type="term" value="F:methyl jasmonate esterase activity"/>
    <property type="evidence" value="ECO:0007669"/>
    <property type="project" value="TreeGrafter"/>
</dbReference>
<reference evidence="2 3" key="1">
    <citation type="submission" date="2020-06" db="EMBL/GenBank/DDBJ databases">
        <title>WGS assembly of Ceratodon purpureus strain R40.</title>
        <authorList>
            <person name="Carey S.B."/>
            <person name="Jenkins J."/>
            <person name="Shu S."/>
            <person name="Lovell J.T."/>
            <person name="Sreedasyam A."/>
            <person name="Maumus F."/>
            <person name="Tiley G.P."/>
            <person name="Fernandez-Pozo N."/>
            <person name="Barry K."/>
            <person name="Chen C."/>
            <person name="Wang M."/>
            <person name="Lipzen A."/>
            <person name="Daum C."/>
            <person name="Saski C.A."/>
            <person name="Payton A.C."/>
            <person name="Mcbreen J.C."/>
            <person name="Conrad R.E."/>
            <person name="Kollar L.M."/>
            <person name="Olsson S."/>
            <person name="Huttunen S."/>
            <person name="Landis J.B."/>
            <person name="Wickett N.J."/>
            <person name="Johnson M.G."/>
            <person name="Rensing S.A."/>
            <person name="Grimwood J."/>
            <person name="Schmutz J."/>
            <person name="Mcdaniel S.F."/>
        </authorList>
    </citation>
    <scope>NUCLEOTIDE SEQUENCE [LARGE SCALE GENOMIC DNA]</scope>
    <source>
        <strain evidence="2 3">R40</strain>
    </source>
</reference>
<gene>
    <name evidence="2" type="ORF">KC19_11G162700</name>
</gene>
<proteinExistence type="predicted"/>
<dbReference type="SUPFAM" id="SSF53474">
    <property type="entry name" value="alpha/beta-Hydrolases"/>
    <property type="match status" value="1"/>
</dbReference>
<evidence type="ECO:0000313" key="3">
    <source>
        <dbReference type="Proteomes" id="UP000822688"/>
    </source>
</evidence>
<dbReference type="InterPro" id="IPR029058">
    <property type="entry name" value="AB_hydrolase_fold"/>
</dbReference>